<evidence type="ECO:0000313" key="2">
    <source>
        <dbReference type="Proteomes" id="UP001165960"/>
    </source>
</evidence>
<evidence type="ECO:0000313" key="1">
    <source>
        <dbReference type="EMBL" id="KAJ9075251.1"/>
    </source>
</evidence>
<dbReference type="EMBL" id="QTSX02002561">
    <property type="protein sequence ID" value="KAJ9075251.1"/>
    <property type="molecule type" value="Genomic_DNA"/>
</dbReference>
<organism evidence="1 2">
    <name type="scientific">Entomophthora muscae</name>
    <dbReference type="NCBI Taxonomy" id="34485"/>
    <lineage>
        <taxon>Eukaryota</taxon>
        <taxon>Fungi</taxon>
        <taxon>Fungi incertae sedis</taxon>
        <taxon>Zoopagomycota</taxon>
        <taxon>Entomophthoromycotina</taxon>
        <taxon>Entomophthoromycetes</taxon>
        <taxon>Entomophthorales</taxon>
        <taxon>Entomophthoraceae</taxon>
        <taxon>Entomophthora</taxon>
    </lineage>
</organism>
<protein>
    <submittedName>
        <fullName evidence="1">Uncharacterized protein</fullName>
    </submittedName>
</protein>
<reference evidence="1" key="1">
    <citation type="submission" date="2022-04" db="EMBL/GenBank/DDBJ databases">
        <title>Genome of the entomopathogenic fungus Entomophthora muscae.</title>
        <authorList>
            <person name="Elya C."/>
            <person name="Lovett B.R."/>
            <person name="Lee E."/>
            <person name="Macias A.M."/>
            <person name="Hajek A.E."/>
            <person name="De Bivort B.L."/>
            <person name="Kasson M.T."/>
            <person name="De Fine Licht H.H."/>
            <person name="Stajich J.E."/>
        </authorList>
    </citation>
    <scope>NUCLEOTIDE SEQUENCE</scope>
    <source>
        <strain evidence="1">Berkeley</strain>
    </source>
</reference>
<gene>
    <name evidence="1" type="ORF">DSO57_1037869</name>
</gene>
<dbReference type="Proteomes" id="UP001165960">
    <property type="component" value="Unassembled WGS sequence"/>
</dbReference>
<keyword evidence="2" id="KW-1185">Reference proteome</keyword>
<name>A0ACC2TLK1_9FUNG</name>
<sequence>MSLSRCLPTNVQTSPPHPPPPPPHRHQADTCATTQKSATTKLLPAVNVQPATAKLLPTANGQTPTTIEQMHTATAKAPAVVKNQQLGKYFSKVGYQVDHLEPSERSHNEIDCHHPSEDLGVDIITSKITSKIREYVVYEGVYCYRLSGVEKNQCGPGVQIGGVELCCLLVKVLTSWIIEWPMQLIVLVAPNP</sequence>
<accession>A0ACC2TLK1</accession>
<comment type="caution">
    <text evidence="1">The sequence shown here is derived from an EMBL/GenBank/DDBJ whole genome shotgun (WGS) entry which is preliminary data.</text>
</comment>
<proteinExistence type="predicted"/>